<dbReference type="Pfam" id="PF04332">
    <property type="entry name" value="DUF475"/>
    <property type="match status" value="1"/>
</dbReference>
<gene>
    <name evidence="2" type="ORF">SDC9_17393</name>
</gene>
<dbReference type="InterPro" id="IPR007427">
    <property type="entry name" value="DUF475"/>
</dbReference>
<sequence length="336" mass="36945">MFIFRYVEYSVLFMDILYAVVVIIGLVAFETVASIDNAIINADILSTMKAWARRWFLTWGLIIAVFGVRGLLPWAIIWASAPSLGPIGALTATFSGDETAALAIEHSAPFLLLAGGVFMIFLFLHWFMVEQKNCIVPGELAFSRTGPWFYAAAAIILLALVYFTVQINPFLAVAAVAGSAIFFIMQGFRLFADAKSLELEKGTVDPNETGHKSEISKLMLLEVIDATFSIDGVVGAFAFTMSVPLILIGNGIGALVVRELTIRNVDSIRKYAYLKNGAMYSIFCLGIVMCSEGFGLELPIWLAPLLTVSIVSVFFWLSLRRIKRHDYGACPAPRKE</sequence>
<feature type="transmembrane region" description="Helical" evidence="1">
    <location>
        <begin position="56"/>
        <end position="77"/>
    </location>
</feature>
<dbReference type="EMBL" id="VSSQ01000060">
    <property type="protein sequence ID" value="MPL71616.1"/>
    <property type="molecule type" value="Genomic_DNA"/>
</dbReference>
<reference evidence="2" key="1">
    <citation type="submission" date="2019-08" db="EMBL/GenBank/DDBJ databases">
        <authorList>
            <person name="Kucharzyk K."/>
            <person name="Murdoch R.W."/>
            <person name="Higgins S."/>
            <person name="Loffler F."/>
        </authorList>
    </citation>
    <scope>NUCLEOTIDE SEQUENCE</scope>
</reference>
<dbReference type="AlphaFoldDB" id="A0A644TXA3"/>
<proteinExistence type="predicted"/>
<accession>A0A644TXA3</accession>
<dbReference type="PANTHER" id="PTHR30238">
    <property type="entry name" value="MEMBRANE BOUND PREDICTED REDOX MODULATOR"/>
    <property type="match status" value="1"/>
</dbReference>
<dbReference type="PANTHER" id="PTHR30238:SF4">
    <property type="entry name" value="SLL1022 PROTEIN"/>
    <property type="match status" value="1"/>
</dbReference>
<evidence type="ECO:0000256" key="1">
    <source>
        <dbReference type="SAM" id="Phobius"/>
    </source>
</evidence>
<feature type="transmembrane region" description="Helical" evidence="1">
    <location>
        <begin position="277"/>
        <end position="294"/>
    </location>
</feature>
<feature type="transmembrane region" description="Helical" evidence="1">
    <location>
        <begin position="170"/>
        <end position="192"/>
    </location>
</feature>
<feature type="transmembrane region" description="Helical" evidence="1">
    <location>
        <begin position="233"/>
        <end position="257"/>
    </location>
</feature>
<keyword evidence="1" id="KW-0812">Transmembrane</keyword>
<keyword evidence="1" id="KW-0472">Membrane</keyword>
<dbReference type="NCBIfam" id="NF010612">
    <property type="entry name" value="PRK14013.1-2"/>
    <property type="match status" value="1"/>
</dbReference>
<feature type="transmembrane region" description="Helical" evidence="1">
    <location>
        <begin position="148"/>
        <end position="165"/>
    </location>
</feature>
<evidence type="ECO:0000313" key="2">
    <source>
        <dbReference type="EMBL" id="MPL71616.1"/>
    </source>
</evidence>
<evidence type="ECO:0008006" key="3">
    <source>
        <dbReference type="Google" id="ProtNLM"/>
    </source>
</evidence>
<keyword evidence="1" id="KW-1133">Transmembrane helix</keyword>
<name>A0A644TXA3_9ZZZZ</name>
<comment type="caution">
    <text evidence="2">The sequence shown here is derived from an EMBL/GenBank/DDBJ whole genome shotgun (WGS) entry which is preliminary data.</text>
</comment>
<organism evidence="2">
    <name type="scientific">bioreactor metagenome</name>
    <dbReference type="NCBI Taxonomy" id="1076179"/>
    <lineage>
        <taxon>unclassified sequences</taxon>
        <taxon>metagenomes</taxon>
        <taxon>ecological metagenomes</taxon>
    </lineage>
</organism>
<protein>
    <recommendedName>
        <fullName evidence="3">DUF475 domain-containing protein</fullName>
    </recommendedName>
</protein>
<feature type="transmembrane region" description="Helical" evidence="1">
    <location>
        <begin position="300"/>
        <end position="319"/>
    </location>
</feature>
<feature type="transmembrane region" description="Helical" evidence="1">
    <location>
        <begin position="16"/>
        <end position="35"/>
    </location>
</feature>
<feature type="transmembrane region" description="Helical" evidence="1">
    <location>
        <begin position="110"/>
        <end position="128"/>
    </location>
</feature>